<dbReference type="PANTHER" id="PTHR16305:SF35">
    <property type="entry name" value="TRANSCRIPTIONAL ACTIVATOR DOMAIN"/>
    <property type="match status" value="1"/>
</dbReference>
<dbReference type="RefSeq" id="WP_204917730.1">
    <property type="nucleotide sequence ID" value="NZ_BAAAQP010000001.1"/>
</dbReference>
<feature type="domain" description="HTH luxR-type" evidence="3">
    <location>
        <begin position="851"/>
        <end position="916"/>
    </location>
</feature>
<dbReference type="InterPro" id="IPR000792">
    <property type="entry name" value="Tscrpt_reg_LuxR_C"/>
</dbReference>
<dbReference type="SUPFAM" id="SSF52540">
    <property type="entry name" value="P-loop containing nucleoside triphosphate hydrolases"/>
    <property type="match status" value="1"/>
</dbReference>
<dbReference type="Gene3D" id="1.25.40.10">
    <property type="entry name" value="Tetratricopeptide repeat domain"/>
    <property type="match status" value="1"/>
</dbReference>
<organism evidence="4 5">
    <name type="scientific">Microlunatus panaciterrae</name>
    <dbReference type="NCBI Taxonomy" id="400768"/>
    <lineage>
        <taxon>Bacteria</taxon>
        <taxon>Bacillati</taxon>
        <taxon>Actinomycetota</taxon>
        <taxon>Actinomycetes</taxon>
        <taxon>Propionibacteriales</taxon>
        <taxon>Propionibacteriaceae</taxon>
        <taxon>Microlunatus</taxon>
    </lineage>
</organism>
<evidence type="ECO:0000256" key="2">
    <source>
        <dbReference type="ARBA" id="ARBA00022840"/>
    </source>
</evidence>
<gene>
    <name evidence="4" type="ORF">JOE57_002083</name>
</gene>
<dbReference type="SMART" id="SM00421">
    <property type="entry name" value="HTH_LUXR"/>
    <property type="match status" value="1"/>
</dbReference>
<comment type="caution">
    <text evidence="4">The sequence shown here is derived from an EMBL/GenBank/DDBJ whole genome shotgun (WGS) entry which is preliminary data.</text>
</comment>
<reference evidence="4 5" key="1">
    <citation type="submission" date="2021-01" db="EMBL/GenBank/DDBJ databases">
        <title>Sequencing the genomes of 1000 actinobacteria strains.</title>
        <authorList>
            <person name="Klenk H.-P."/>
        </authorList>
    </citation>
    <scope>NUCLEOTIDE SEQUENCE [LARGE SCALE GENOMIC DNA]</scope>
    <source>
        <strain evidence="4 5">DSM 18662</strain>
    </source>
</reference>
<dbReference type="CDD" id="cd06170">
    <property type="entry name" value="LuxR_C_like"/>
    <property type="match status" value="1"/>
</dbReference>
<name>A0ABS2RKZ1_9ACTN</name>
<dbReference type="InterPro" id="IPR027417">
    <property type="entry name" value="P-loop_NTPase"/>
</dbReference>
<dbReference type="Proteomes" id="UP000704762">
    <property type="component" value="Unassembled WGS sequence"/>
</dbReference>
<evidence type="ECO:0000259" key="3">
    <source>
        <dbReference type="PROSITE" id="PS50043"/>
    </source>
</evidence>
<dbReference type="SUPFAM" id="SSF46894">
    <property type="entry name" value="C-terminal effector domain of the bipartite response regulators"/>
    <property type="match status" value="1"/>
</dbReference>
<dbReference type="PRINTS" id="PR00038">
    <property type="entry name" value="HTHLUXR"/>
</dbReference>
<dbReference type="PANTHER" id="PTHR16305">
    <property type="entry name" value="TESTICULAR SOLUBLE ADENYLYL CYCLASE"/>
    <property type="match status" value="1"/>
</dbReference>
<proteinExistence type="predicted"/>
<keyword evidence="1" id="KW-0547">Nucleotide-binding</keyword>
<dbReference type="Pfam" id="PF00196">
    <property type="entry name" value="GerE"/>
    <property type="match status" value="1"/>
</dbReference>
<evidence type="ECO:0000256" key="1">
    <source>
        <dbReference type="ARBA" id="ARBA00022741"/>
    </source>
</evidence>
<evidence type="ECO:0000313" key="5">
    <source>
        <dbReference type="Proteomes" id="UP000704762"/>
    </source>
</evidence>
<sequence>MLVGRDREQQRIGALLAAARVGQSGVLVITGDPGIGKTALLEHAKRLTEDMVILTAVGTDAERDLPFAGLAQLLRLTATELERLPAPQAQALAVALALRSGQAVDRFSVGAGLLTLLTQRSEDRPLCLVIDDAHLVDRPSQEALVFVARRLLADAVALIVAARTGEPCLLVADDLPQLRLAGIDAVATRELVGADLGVLATAELSDRVFALSGGNPLAVRELVLERDRLLSLPPDAPGPLSAVLAGLYSRRAADLDPAAATALLVAAAAGEDLAVVRRACDVLGAPVAALADAEAAGLVSVTADRVRFRHPLVRSGVYAAATPARRRLLHAAIADAMGDAAADADRRCWHRSEAALGPDAATADEMEAAAGRAAGRGAYAVAAKAAERAAVLSPTAAEQAARLSAAGTWSWHAGEVVAAQALLARAAALEATSTGRVRSRRLQGVIAARCGAVDQARDLLMHAGAESPDASEAIACYAEAIDACYYLGDAATAVLAAERVETLLRQADAEAGVLGLIAAGMAKVLAGQDGAPLIREAVQRAERAGIATPGQDAAVGQPYEAFWLVMGPMFLRDSGGGRELVQRVVADQRARSAIGALPHLLFHIARDEATTDRWANAEADYNEAIGLARESGQSTELAMSLAGLCWLEARQGRSGEARTHAAETLQLSETHRVEIGRIWALFALGDLALGYGSIASSLEHYRSVDRVLGQLGLLDVDLSPVPELVEAMLRCGETGGTAVMSRTYQDRAVAKGQPWALARAARTQALLCDDAQLDEAFGRALELHTATLDAFERARTQLSYGGRLRRARRRVDARAMLSSALETFTRLGSRPWAEAAADELQATGMTIARPGQNPISRLTPRELQIAVPLADGRTIRQVASALFLSPKTVEYHLRNVYRKFGIDSRSQLAARMSEQR</sequence>
<keyword evidence="4" id="KW-0238">DNA-binding</keyword>
<dbReference type="PROSITE" id="PS50043">
    <property type="entry name" value="HTH_LUXR_2"/>
    <property type="match status" value="1"/>
</dbReference>
<protein>
    <submittedName>
        <fullName evidence="4">DNA-binding CsgD family transcriptional regulator</fullName>
    </submittedName>
</protein>
<keyword evidence="5" id="KW-1185">Reference proteome</keyword>
<dbReference type="InterPro" id="IPR041664">
    <property type="entry name" value="AAA_16"/>
</dbReference>
<evidence type="ECO:0000313" key="4">
    <source>
        <dbReference type="EMBL" id="MBM7799162.1"/>
    </source>
</evidence>
<accession>A0ABS2RKZ1</accession>
<dbReference type="EMBL" id="JAFBCF010000001">
    <property type="protein sequence ID" value="MBM7799162.1"/>
    <property type="molecule type" value="Genomic_DNA"/>
</dbReference>
<keyword evidence="2" id="KW-0067">ATP-binding</keyword>
<dbReference type="Gene3D" id="1.10.10.10">
    <property type="entry name" value="Winged helix-like DNA-binding domain superfamily/Winged helix DNA-binding domain"/>
    <property type="match status" value="1"/>
</dbReference>
<dbReference type="Gene3D" id="3.40.50.300">
    <property type="entry name" value="P-loop containing nucleotide triphosphate hydrolases"/>
    <property type="match status" value="1"/>
</dbReference>
<dbReference type="Pfam" id="PF13191">
    <property type="entry name" value="AAA_16"/>
    <property type="match status" value="1"/>
</dbReference>
<dbReference type="GO" id="GO:0003677">
    <property type="term" value="F:DNA binding"/>
    <property type="evidence" value="ECO:0007669"/>
    <property type="project" value="UniProtKB-KW"/>
</dbReference>
<dbReference type="InterPro" id="IPR036388">
    <property type="entry name" value="WH-like_DNA-bd_sf"/>
</dbReference>
<dbReference type="SUPFAM" id="SSF48452">
    <property type="entry name" value="TPR-like"/>
    <property type="match status" value="1"/>
</dbReference>
<dbReference type="InterPro" id="IPR016032">
    <property type="entry name" value="Sig_transdc_resp-reg_C-effctor"/>
</dbReference>
<dbReference type="InterPro" id="IPR011990">
    <property type="entry name" value="TPR-like_helical_dom_sf"/>
</dbReference>